<dbReference type="SUPFAM" id="SSF48452">
    <property type="entry name" value="TPR-like"/>
    <property type="match status" value="2"/>
</dbReference>
<feature type="chain" id="PRO_5043582824" evidence="3">
    <location>
        <begin position="32"/>
        <end position="818"/>
    </location>
</feature>
<evidence type="ECO:0000259" key="4">
    <source>
        <dbReference type="Pfam" id="PF12770"/>
    </source>
</evidence>
<keyword evidence="1" id="KW-0677">Repeat</keyword>
<dbReference type="EMBL" id="CP158299">
    <property type="protein sequence ID" value="XBV86158.1"/>
    <property type="molecule type" value="Genomic_DNA"/>
</dbReference>
<dbReference type="Gene3D" id="1.25.40.10">
    <property type="entry name" value="Tetratricopeptide repeat domain"/>
    <property type="match status" value="2"/>
</dbReference>
<dbReference type="InterPro" id="IPR011990">
    <property type="entry name" value="TPR-like_helical_dom_sf"/>
</dbReference>
<dbReference type="PANTHER" id="PTHR45641">
    <property type="entry name" value="TETRATRICOPEPTIDE REPEAT PROTEIN (AFU_ORTHOLOGUE AFUA_6G03870)"/>
    <property type="match status" value="1"/>
</dbReference>
<keyword evidence="3" id="KW-0732">Signal</keyword>
<keyword evidence="2" id="KW-0802">TPR repeat</keyword>
<sequence length="818" mass="88081">MTRMWRGVRARGGAAALALLLWAGSAVRPVAAQGSADVPSDVLQAAQAVAAYQQSDFPSALKAFQAAYAARAARLGAESVETLQLLTWIGWTDEQLGQPAEALQAFQQEQAVLERVIGAASLDSALLVAYIGVAQRDLGQLDAADAAFRQALERLDRLVPQGTENTAWVLQQRGRLAVQRSDDAVALPLLQRSLSVYRAALGLDAPELAPLDEDLANVFARARRFSEALPLYAAALAGYQRSYGPDHPFAARIYAALAQTYRQSSVSDFGKSLAYDRLYIGAFLANQQAAFQTLDTDGKVRYNQQLRSELEHYFETVFIDRMADEAGSRPLIEDAFSTWLTYKGSAFALENGLSALLGRADPQLRAQVERYLALRRELAAVSTVQPLSAAEATASLTRVAGLRTELSALEAQLSGQLGRFQDLLLPGRIEAQDLQAVLQPGEVYLDYVWSDNNLFAYAYRWDGRLDVQWLPVAGRLAPQFEALRRGAEGGASLAALQPQTTFFYDQLLRPLEASLAGAHALVVSPDGPLNFLPFELLSDGHQALLERFVIRYVPSGRDLLRLRRAADTVPLSPPAVFGNPAFADEAAPESAASRGVDPPPATGVPGPRAALPTLARLLRGTVFPALPGTETEARTVARLLGTTTRTYLGQAASSAHLFELRSPSVLHVGTHGFFLGTDQQRRQLPNPLLRVGLALEGAQQTVNGRPGDGLLSGLQLAGLSLDGTQLVVLSACETALGDAVAGEGVAGLNQAFLTAGARRIILSQWRVPDAETGQLMAGFYRRYTGGSEPAEALRQAKLDLMRQGLPPRDWAAFLLSGR</sequence>
<dbReference type="InterPro" id="IPR024983">
    <property type="entry name" value="CHAT_dom"/>
</dbReference>
<accession>A0AAU7UE08</accession>
<reference evidence="5" key="1">
    <citation type="submission" date="2024-06" db="EMBL/GenBank/DDBJ databases">
        <title>Draft Genome Sequence of Deinococcus sonorensis Type Strain KR-87, a Biofilm Producing Representative of the Genus Deinococcus.</title>
        <authorList>
            <person name="Boren L.S."/>
            <person name="Grosso R.A."/>
            <person name="Hugenberg-Cox A.N."/>
            <person name="Hill J.T.E."/>
            <person name="Albert C.M."/>
            <person name="Tuohy J.M."/>
        </authorList>
    </citation>
    <scope>NUCLEOTIDE SEQUENCE</scope>
    <source>
        <strain evidence="5">KR-87</strain>
    </source>
</reference>
<evidence type="ECO:0000256" key="3">
    <source>
        <dbReference type="SAM" id="SignalP"/>
    </source>
</evidence>
<evidence type="ECO:0000256" key="2">
    <source>
        <dbReference type="ARBA" id="ARBA00022803"/>
    </source>
</evidence>
<gene>
    <name evidence="5" type="ORF">ABOD76_07600</name>
</gene>
<protein>
    <submittedName>
        <fullName evidence="5">CHAT domain-containing protein</fullName>
    </submittedName>
</protein>
<dbReference type="PANTHER" id="PTHR45641:SF19">
    <property type="entry name" value="NEPHROCYSTIN-3"/>
    <property type="match status" value="1"/>
</dbReference>
<evidence type="ECO:0000256" key="1">
    <source>
        <dbReference type="ARBA" id="ARBA00022737"/>
    </source>
</evidence>
<name>A0AAU7UE08_9DEIO</name>
<dbReference type="AlphaFoldDB" id="A0AAU7UE08"/>
<feature type="domain" description="CHAT" evidence="4">
    <location>
        <begin position="504"/>
        <end position="818"/>
    </location>
</feature>
<evidence type="ECO:0000313" key="5">
    <source>
        <dbReference type="EMBL" id="XBV86158.1"/>
    </source>
</evidence>
<dbReference type="KEGG" id="dsc:ABOD76_07600"/>
<proteinExistence type="predicted"/>
<feature type="signal peptide" evidence="3">
    <location>
        <begin position="1"/>
        <end position="31"/>
    </location>
</feature>
<dbReference type="Pfam" id="PF12770">
    <property type="entry name" value="CHAT"/>
    <property type="match status" value="1"/>
</dbReference>
<dbReference type="Pfam" id="PF13424">
    <property type="entry name" value="TPR_12"/>
    <property type="match status" value="1"/>
</dbReference>
<organism evidence="5">
    <name type="scientific">Deinococcus sonorensis KR-87</name>
    <dbReference type="NCBI Taxonomy" id="694439"/>
    <lineage>
        <taxon>Bacteria</taxon>
        <taxon>Thermotogati</taxon>
        <taxon>Deinococcota</taxon>
        <taxon>Deinococci</taxon>
        <taxon>Deinococcales</taxon>
        <taxon>Deinococcaceae</taxon>
        <taxon>Deinococcus</taxon>
    </lineage>
</organism>
<dbReference type="RefSeq" id="WP_350244212.1">
    <property type="nucleotide sequence ID" value="NZ_CP158299.1"/>
</dbReference>